<dbReference type="GO" id="GO:0005886">
    <property type="term" value="C:plasma membrane"/>
    <property type="evidence" value="ECO:0007669"/>
    <property type="project" value="UniProtKB-SubCell"/>
</dbReference>
<evidence type="ECO:0000256" key="6">
    <source>
        <dbReference type="SAM" id="Phobius"/>
    </source>
</evidence>
<evidence type="ECO:0000256" key="5">
    <source>
        <dbReference type="ARBA" id="ARBA00023136"/>
    </source>
</evidence>
<accession>A0A7W4I8A7</accession>
<keyword evidence="8" id="KW-0131">Cell cycle</keyword>
<sequence length="228" mass="23861">MPSLGRYIPASLVSPRIRSAARQRLAEMGGMVLWLLALALAAALWSYNPLDPSMNTASTQAPTNLLGFTGSYLADVLLQNVGITAALPVLAMMAWGWRVVRHAGLGSILLRLVALLCAMPVIGALLAALPILLPMLPAPHWPTESGPGGAFGLSIAHTALQAASSVLGPAGRLAVWVLGLLLTILLVPLGMGLSLAEWAAIGRGLRAAARQPLRLARSMPARQGRPDR</sequence>
<dbReference type="EMBL" id="JABEQG010000061">
    <property type="protein sequence ID" value="MBB2158154.1"/>
    <property type="molecule type" value="Genomic_DNA"/>
</dbReference>
<feature type="non-terminal residue" evidence="8">
    <location>
        <position position="228"/>
    </location>
</feature>
<evidence type="ECO:0000256" key="3">
    <source>
        <dbReference type="ARBA" id="ARBA00022692"/>
    </source>
</evidence>
<dbReference type="RefSeq" id="WP_183116581.1">
    <property type="nucleotide sequence ID" value="NZ_JABEQG010000061.1"/>
</dbReference>
<evidence type="ECO:0000256" key="2">
    <source>
        <dbReference type="ARBA" id="ARBA00022475"/>
    </source>
</evidence>
<keyword evidence="4 6" id="KW-1133">Transmembrane helix</keyword>
<feature type="transmembrane region" description="Helical" evidence="6">
    <location>
        <begin position="173"/>
        <end position="196"/>
    </location>
</feature>
<gene>
    <name evidence="8" type="ORF">HLH33_17940</name>
</gene>
<comment type="caution">
    <text evidence="8">The sequence shown here is derived from an EMBL/GenBank/DDBJ whole genome shotgun (WGS) entry which is preliminary data.</text>
</comment>
<evidence type="ECO:0000313" key="8">
    <source>
        <dbReference type="EMBL" id="MBB2158154.1"/>
    </source>
</evidence>
<keyword evidence="2" id="KW-1003">Cell membrane</keyword>
<dbReference type="Proteomes" id="UP000550787">
    <property type="component" value="Unassembled WGS sequence"/>
</dbReference>
<dbReference type="Pfam" id="PF13491">
    <property type="entry name" value="FtsK_4TM"/>
    <property type="match status" value="1"/>
</dbReference>
<feature type="transmembrane region" description="Helical" evidence="6">
    <location>
        <begin position="109"/>
        <end position="133"/>
    </location>
</feature>
<evidence type="ECO:0000313" key="9">
    <source>
        <dbReference type="Proteomes" id="UP000550787"/>
    </source>
</evidence>
<protein>
    <submittedName>
        <fullName evidence="8">Cell division protein FtsK</fullName>
    </submittedName>
</protein>
<dbReference type="GO" id="GO:0051301">
    <property type="term" value="P:cell division"/>
    <property type="evidence" value="ECO:0007669"/>
    <property type="project" value="UniProtKB-KW"/>
</dbReference>
<evidence type="ECO:0000256" key="1">
    <source>
        <dbReference type="ARBA" id="ARBA00004651"/>
    </source>
</evidence>
<reference evidence="8 9" key="1">
    <citation type="submission" date="2020-04" db="EMBL/GenBank/DDBJ databases">
        <title>Description of novel Gluconacetobacter.</title>
        <authorList>
            <person name="Sombolestani A."/>
        </authorList>
    </citation>
    <scope>NUCLEOTIDE SEQUENCE [LARGE SCALE GENOMIC DNA]</scope>
    <source>
        <strain evidence="8 9">LMG 7603</strain>
    </source>
</reference>
<feature type="domain" description="DNA translocase FtsK 4TM region" evidence="7">
    <location>
        <begin position="23"/>
        <end position="187"/>
    </location>
</feature>
<name>A0A7W4I8A7_GLUDI</name>
<comment type="subcellular location">
    <subcellularLocation>
        <location evidence="1">Cell membrane</location>
        <topology evidence="1">Multi-pass membrane protein</topology>
    </subcellularLocation>
</comment>
<dbReference type="AlphaFoldDB" id="A0A7W4I8A7"/>
<proteinExistence type="predicted"/>
<feature type="transmembrane region" description="Helical" evidence="6">
    <location>
        <begin position="25"/>
        <end position="47"/>
    </location>
</feature>
<feature type="transmembrane region" description="Helical" evidence="6">
    <location>
        <begin position="76"/>
        <end position="97"/>
    </location>
</feature>
<evidence type="ECO:0000256" key="4">
    <source>
        <dbReference type="ARBA" id="ARBA00022989"/>
    </source>
</evidence>
<organism evidence="8 9">
    <name type="scientific">Gluconacetobacter diazotrophicus</name>
    <name type="common">Acetobacter diazotrophicus</name>
    <dbReference type="NCBI Taxonomy" id="33996"/>
    <lineage>
        <taxon>Bacteria</taxon>
        <taxon>Pseudomonadati</taxon>
        <taxon>Pseudomonadota</taxon>
        <taxon>Alphaproteobacteria</taxon>
        <taxon>Acetobacterales</taxon>
        <taxon>Acetobacteraceae</taxon>
        <taxon>Gluconacetobacter</taxon>
    </lineage>
</organism>
<keyword evidence="8" id="KW-0132">Cell division</keyword>
<keyword evidence="3 6" id="KW-0812">Transmembrane</keyword>
<evidence type="ECO:0000259" key="7">
    <source>
        <dbReference type="Pfam" id="PF13491"/>
    </source>
</evidence>
<dbReference type="InterPro" id="IPR025199">
    <property type="entry name" value="FtsK_4TM"/>
</dbReference>
<keyword evidence="5 6" id="KW-0472">Membrane</keyword>